<feature type="region of interest" description="Disordered" evidence="1">
    <location>
        <begin position="1"/>
        <end position="44"/>
    </location>
</feature>
<gene>
    <name evidence="2" type="ORF">AVDCRST_MAG02-2532</name>
</gene>
<protein>
    <submittedName>
        <fullName evidence="2">Uncharacterized protein</fullName>
    </submittedName>
</protein>
<name>A0A6J4R7F2_9ACTN</name>
<proteinExistence type="predicted"/>
<feature type="non-terminal residue" evidence="2">
    <location>
        <position position="63"/>
    </location>
</feature>
<dbReference type="EMBL" id="CADCVH010000082">
    <property type="protein sequence ID" value="CAA9462371.1"/>
    <property type="molecule type" value="Genomic_DNA"/>
</dbReference>
<accession>A0A6J4R7F2</accession>
<reference evidence="2" key="1">
    <citation type="submission" date="2020-02" db="EMBL/GenBank/DDBJ databases">
        <authorList>
            <person name="Meier V. D."/>
        </authorList>
    </citation>
    <scope>NUCLEOTIDE SEQUENCE</scope>
    <source>
        <strain evidence="2">AVDCRST_MAG02</strain>
    </source>
</reference>
<sequence>WRTKPTTTPPRLCAPCSTGPRAAGRRPGARGSPTTTSWRTSCARLRRRSWARPGGCSPSGSPS</sequence>
<organism evidence="2">
    <name type="scientific">uncultured Rubrobacteraceae bacterium</name>
    <dbReference type="NCBI Taxonomy" id="349277"/>
    <lineage>
        <taxon>Bacteria</taxon>
        <taxon>Bacillati</taxon>
        <taxon>Actinomycetota</taxon>
        <taxon>Rubrobacteria</taxon>
        <taxon>Rubrobacterales</taxon>
        <taxon>Rubrobacteraceae</taxon>
        <taxon>environmental samples</taxon>
    </lineage>
</organism>
<evidence type="ECO:0000256" key="1">
    <source>
        <dbReference type="SAM" id="MobiDB-lite"/>
    </source>
</evidence>
<feature type="non-terminal residue" evidence="2">
    <location>
        <position position="1"/>
    </location>
</feature>
<dbReference type="AlphaFoldDB" id="A0A6J4R7F2"/>
<evidence type="ECO:0000313" key="2">
    <source>
        <dbReference type="EMBL" id="CAA9462371.1"/>
    </source>
</evidence>